<dbReference type="GO" id="GO:0016773">
    <property type="term" value="F:phosphotransferase activity, alcohol group as acceptor"/>
    <property type="evidence" value="ECO:0007669"/>
    <property type="project" value="InterPro"/>
</dbReference>
<dbReference type="GO" id="GO:0033785">
    <property type="term" value="F:heptose 7-phosphate kinase activity"/>
    <property type="evidence" value="ECO:0007669"/>
    <property type="project" value="TreeGrafter"/>
</dbReference>
<keyword evidence="1 4" id="KW-0808">Transferase</keyword>
<dbReference type="OrthoDB" id="9802794at2"/>
<feature type="domain" description="Carbohydrate kinase PfkB" evidence="3">
    <location>
        <begin position="28"/>
        <end position="318"/>
    </location>
</feature>
<evidence type="ECO:0000256" key="1">
    <source>
        <dbReference type="ARBA" id="ARBA00022679"/>
    </source>
</evidence>
<dbReference type="InterPro" id="IPR011913">
    <property type="entry name" value="RfaE_dom_I"/>
</dbReference>
<dbReference type="SUPFAM" id="SSF53613">
    <property type="entry name" value="Ribokinase-like"/>
    <property type="match status" value="1"/>
</dbReference>
<dbReference type="Proteomes" id="UP000282957">
    <property type="component" value="Unassembled WGS sequence"/>
</dbReference>
<evidence type="ECO:0000259" key="3">
    <source>
        <dbReference type="Pfam" id="PF00294"/>
    </source>
</evidence>
<dbReference type="Gene3D" id="3.40.1190.20">
    <property type="match status" value="1"/>
</dbReference>
<keyword evidence="2 4" id="KW-0418">Kinase</keyword>
<reference evidence="4 5" key="1">
    <citation type="submission" date="2019-01" db="EMBL/GenBank/DDBJ databases">
        <authorList>
            <person name="Chen W.-M."/>
        </authorList>
    </citation>
    <scope>NUCLEOTIDE SEQUENCE [LARGE SCALE GENOMIC DNA]</scope>
    <source>
        <strain evidence="4 5">CCP-6</strain>
    </source>
</reference>
<sequence length="466" mass="49173">MVPPRTPPANRSPELLAAAVRQLKRGTVLVVGDAMLDRYVYGRVTRVSPEAPVPVLAVERELALPGGAANVVRNLTALGAAVAFVSVVGDDQPGSDLTALIGGQPRVEPWLLVQGGRATTTKTRFVASGQHLMRADHEHAGPIHQRLAERLVRIATDAVAATSALVLSDYHKGVLSGDVPQRLIDAARSAGRKVVVEPRGTDFSRYRGADLLVVERDTLAAAWGAPIVTRDDIVAAANHARQANGLGAVLVPRCPEGLTLVHEDGQVLSLRAEASEQNDNAGAGDAVVALLGAALAAGLPLVVAAQLAAIAIGVVARKAGISVVREDELLEALTPGAQAQRKLASIPLASEMVERWRHRGWRVGLLHLTGGAAAAWSLALMEQARGWCDRLLVAVSDEEGLSLADWPAVDLVTSCNGQSNEELLRLFRPDVLVQGPKAVPLGMDDENLLAEWGGTLKRTELQRAAE</sequence>
<dbReference type="InterPro" id="IPR011611">
    <property type="entry name" value="PfkB_dom"/>
</dbReference>
<dbReference type="PANTHER" id="PTHR46969">
    <property type="entry name" value="BIFUNCTIONAL PROTEIN HLDE"/>
    <property type="match status" value="1"/>
</dbReference>
<dbReference type="InterPro" id="IPR029056">
    <property type="entry name" value="Ribokinase-like"/>
</dbReference>
<dbReference type="GO" id="GO:0033786">
    <property type="term" value="F:heptose-1-phosphate adenylyltransferase activity"/>
    <property type="evidence" value="ECO:0007669"/>
    <property type="project" value="TreeGrafter"/>
</dbReference>
<dbReference type="PANTHER" id="PTHR46969:SF1">
    <property type="entry name" value="BIFUNCTIONAL PROTEIN HLDE"/>
    <property type="match status" value="1"/>
</dbReference>
<name>A0A437LW84_9PROT</name>
<comment type="caution">
    <text evidence="4">The sequence shown here is derived from an EMBL/GenBank/DDBJ whole genome shotgun (WGS) entry which is preliminary data.</text>
</comment>
<evidence type="ECO:0000313" key="5">
    <source>
        <dbReference type="Proteomes" id="UP000282957"/>
    </source>
</evidence>
<accession>A0A437LW84</accession>
<evidence type="ECO:0000313" key="4">
    <source>
        <dbReference type="EMBL" id="RVT89640.1"/>
    </source>
</evidence>
<evidence type="ECO:0000256" key="2">
    <source>
        <dbReference type="ARBA" id="ARBA00022777"/>
    </source>
</evidence>
<dbReference type="AlphaFoldDB" id="A0A437LW84"/>
<dbReference type="RefSeq" id="WP_127790320.1">
    <property type="nucleotide sequence ID" value="NZ_SACL01000017.1"/>
</dbReference>
<dbReference type="Pfam" id="PF00294">
    <property type="entry name" value="PfkB"/>
    <property type="match status" value="1"/>
</dbReference>
<gene>
    <name evidence="4" type="ORF">EOD42_24905</name>
</gene>
<protein>
    <submittedName>
        <fullName evidence="4">Bifunctional heptose 7-phosphate kinase/heptose 1-phosphate adenyltransferase</fullName>
    </submittedName>
</protein>
<proteinExistence type="predicted"/>
<dbReference type="CDD" id="cd01172">
    <property type="entry name" value="RfaE_like"/>
    <property type="match status" value="1"/>
</dbReference>
<keyword evidence="5" id="KW-1185">Reference proteome</keyword>
<organism evidence="4 5">
    <name type="scientific">Rhodovarius crocodyli</name>
    <dbReference type="NCBI Taxonomy" id="1979269"/>
    <lineage>
        <taxon>Bacteria</taxon>
        <taxon>Pseudomonadati</taxon>
        <taxon>Pseudomonadota</taxon>
        <taxon>Alphaproteobacteria</taxon>
        <taxon>Acetobacterales</taxon>
        <taxon>Roseomonadaceae</taxon>
        <taxon>Rhodovarius</taxon>
    </lineage>
</organism>
<dbReference type="GO" id="GO:0005829">
    <property type="term" value="C:cytosol"/>
    <property type="evidence" value="ECO:0007669"/>
    <property type="project" value="TreeGrafter"/>
</dbReference>
<dbReference type="EMBL" id="SACL01000017">
    <property type="protein sequence ID" value="RVT89640.1"/>
    <property type="molecule type" value="Genomic_DNA"/>
</dbReference>